<name>A0A6S7K8U4_PARCT</name>
<proteinExistence type="predicted"/>
<comment type="caution">
    <text evidence="2">The sequence shown here is derived from an EMBL/GenBank/DDBJ whole genome shotgun (WGS) entry which is preliminary data.</text>
</comment>
<evidence type="ECO:0000259" key="1">
    <source>
        <dbReference type="Pfam" id="PF25298"/>
    </source>
</evidence>
<dbReference type="PANTHER" id="PTHR11505">
    <property type="entry name" value="L1 TRANSPOSABLE ELEMENT-RELATED"/>
    <property type="match status" value="1"/>
</dbReference>
<organism evidence="2 3">
    <name type="scientific">Paramuricea clavata</name>
    <name type="common">Red gorgonian</name>
    <name type="synonym">Violescent sea-whip</name>
    <dbReference type="NCBI Taxonomy" id="317549"/>
    <lineage>
        <taxon>Eukaryota</taxon>
        <taxon>Metazoa</taxon>
        <taxon>Cnidaria</taxon>
        <taxon>Anthozoa</taxon>
        <taxon>Octocorallia</taxon>
        <taxon>Malacalcyonacea</taxon>
        <taxon>Plexauridae</taxon>
        <taxon>Paramuricea</taxon>
    </lineage>
</organism>
<dbReference type="InterPro" id="IPR057251">
    <property type="entry name" value="FP_C"/>
</dbReference>
<dbReference type="Pfam" id="PF25298">
    <property type="entry name" value="Baculo_FP_2nd"/>
    <property type="match status" value="1"/>
</dbReference>
<dbReference type="AlphaFoldDB" id="A0A6S7K8U4"/>
<dbReference type="Proteomes" id="UP001152795">
    <property type="component" value="Unassembled WGS sequence"/>
</dbReference>
<dbReference type="InterPro" id="IPR004244">
    <property type="entry name" value="Transposase_22"/>
</dbReference>
<keyword evidence="3" id="KW-1185">Reference proteome</keyword>
<evidence type="ECO:0000313" key="2">
    <source>
        <dbReference type="EMBL" id="CAB4024142.1"/>
    </source>
</evidence>
<reference evidence="2" key="1">
    <citation type="submission" date="2020-04" db="EMBL/GenBank/DDBJ databases">
        <authorList>
            <person name="Alioto T."/>
            <person name="Alioto T."/>
            <person name="Gomez Garrido J."/>
        </authorList>
    </citation>
    <scope>NUCLEOTIDE SEQUENCE</scope>
    <source>
        <strain evidence="2">A484AB</strain>
    </source>
</reference>
<sequence length="271" mass="31853">MPPKAAKSSYLTADTLRELWADEFLPSIQREFKAEIDKIKDEISALTAKCIEIEASQTFLSKEYDNFTDSLQITKRDVMEISSCLKVLEDKMKSIDDLIDEQDDIQQYIRRDCVEITGVPMLPDDKPKEIVKEIGQLMGIEIADHQISTAHRLPPTRKVKDKLIVKFVHRDTKDLFYKKRSKLVGKKSNDLPLVKREYENNNREFNNIYVNESLTARRRKLFGRVNEFKRSERWKHIWTINGKIMLREEDASRVFSFVHARDFDAFLNESF</sequence>
<dbReference type="OrthoDB" id="5971624at2759"/>
<feature type="domain" description="FP protein C-terminal" evidence="1">
    <location>
        <begin position="215"/>
        <end position="262"/>
    </location>
</feature>
<accession>A0A6S7K8U4</accession>
<protein>
    <recommendedName>
        <fullName evidence="1">FP protein C-terminal domain-containing protein</fullName>
    </recommendedName>
</protein>
<evidence type="ECO:0000313" key="3">
    <source>
        <dbReference type="Proteomes" id="UP001152795"/>
    </source>
</evidence>
<dbReference type="EMBL" id="CACRXK020012862">
    <property type="protein sequence ID" value="CAB4024142.1"/>
    <property type="molecule type" value="Genomic_DNA"/>
</dbReference>
<gene>
    <name evidence="2" type="ORF">PACLA_8A083134</name>
</gene>